<gene>
    <name evidence="1" type="ORF">E7Z73_01895</name>
</gene>
<evidence type="ECO:0000313" key="1">
    <source>
        <dbReference type="EMBL" id="MBE6504485.1"/>
    </source>
</evidence>
<protein>
    <recommendedName>
        <fullName evidence="3">AAA domain-containing protein</fullName>
    </recommendedName>
</protein>
<comment type="caution">
    <text evidence="1">The sequence shown here is derived from an EMBL/GenBank/DDBJ whole genome shotgun (WGS) entry which is preliminary data.</text>
</comment>
<dbReference type="Gene3D" id="3.40.50.300">
    <property type="entry name" value="P-loop containing nucleotide triphosphate hydrolases"/>
    <property type="match status" value="1"/>
</dbReference>
<name>A0A8T3VDJ1_9EURY</name>
<evidence type="ECO:0008006" key="3">
    <source>
        <dbReference type="Google" id="ProtNLM"/>
    </source>
</evidence>
<dbReference type="InterPro" id="IPR027417">
    <property type="entry name" value="P-loop_NTPase"/>
</dbReference>
<dbReference type="AlphaFoldDB" id="A0A8T3VDJ1"/>
<reference evidence="1" key="1">
    <citation type="submission" date="2019-04" db="EMBL/GenBank/DDBJ databases">
        <title>Evolution of Biomass-Degrading Anaerobic Consortia Revealed by Metagenomics.</title>
        <authorList>
            <person name="Peng X."/>
        </authorList>
    </citation>
    <scope>NUCLEOTIDE SEQUENCE</scope>
    <source>
        <strain evidence="1">SIG12</strain>
    </source>
</reference>
<dbReference type="EMBL" id="SUTE01000013">
    <property type="protein sequence ID" value="MBE6504485.1"/>
    <property type="molecule type" value="Genomic_DNA"/>
</dbReference>
<organism evidence="1 2">
    <name type="scientific">Methanobrevibacter millerae</name>
    <dbReference type="NCBI Taxonomy" id="230361"/>
    <lineage>
        <taxon>Archaea</taxon>
        <taxon>Methanobacteriati</taxon>
        <taxon>Methanobacteriota</taxon>
        <taxon>Methanomada group</taxon>
        <taxon>Methanobacteria</taxon>
        <taxon>Methanobacteriales</taxon>
        <taxon>Methanobacteriaceae</taxon>
        <taxon>Methanobrevibacter</taxon>
    </lineage>
</organism>
<dbReference type="SUPFAM" id="SSF52540">
    <property type="entry name" value="P-loop containing nucleoside triphosphate hydrolases"/>
    <property type="match status" value="1"/>
</dbReference>
<accession>A0A8T3VDJ1</accession>
<sequence>MLLNELNDVPNVLSRDLSKNNKKFNARYELSELKGYADTFLNEDTSNKIVVLPGLRGVGKTTLILQLYEYLMKEKNIPPRNIHFNFFIIYVSNKIR</sequence>
<dbReference type="Proteomes" id="UP000762703">
    <property type="component" value="Unassembled WGS sequence"/>
</dbReference>
<proteinExistence type="predicted"/>
<evidence type="ECO:0000313" key="2">
    <source>
        <dbReference type="Proteomes" id="UP000762703"/>
    </source>
</evidence>